<proteinExistence type="predicted"/>
<dbReference type="EMBL" id="KZ819939">
    <property type="protein sequence ID" value="PWN50373.1"/>
    <property type="molecule type" value="Genomic_DNA"/>
</dbReference>
<keyword evidence="2" id="KW-1185">Reference proteome</keyword>
<accession>A0ACD0NX10</accession>
<dbReference type="Proteomes" id="UP000245626">
    <property type="component" value="Unassembled WGS sequence"/>
</dbReference>
<protein>
    <submittedName>
        <fullName evidence="1">Rad4-domain-containing protein</fullName>
    </submittedName>
</protein>
<gene>
    <name evidence="1" type="ORF">IE53DRAFT_330406</name>
</gene>
<evidence type="ECO:0000313" key="1">
    <source>
        <dbReference type="EMBL" id="PWN50373.1"/>
    </source>
</evidence>
<reference evidence="1 2" key="1">
    <citation type="journal article" date="2018" name="Mol. Biol. Evol.">
        <title>Broad Genomic Sampling Reveals a Smut Pathogenic Ancestry of the Fungal Clade Ustilaginomycotina.</title>
        <authorList>
            <person name="Kijpornyongpan T."/>
            <person name="Mondo S.J."/>
            <person name="Barry K."/>
            <person name="Sandor L."/>
            <person name="Lee J."/>
            <person name="Lipzen A."/>
            <person name="Pangilinan J."/>
            <person name="LaButti K."/>
            <person name="Hainaut M."/>
            <person name="Henrissat B."/>
            <person name="Grigoriev I.V."/>
            <person name="Spatafora J.W."/>
            <person name="Aime M.C."/>
        </authorList>
    </citation>
    <scope>NUCLEOTIDE SEQUENCE [LARGE SCALE GENOMIC DNA]</scope>
    <source>
        <strain evidence="1 2">SA 807</strain>
    </source>
</reference>
<sequence>MPSKRHRDRPQALPLSKRRKRIEPDRSQGFQSEDDSDRPKAHIIQSHPTPSPSPRHTDEHDQQHDDDDFLDVDPEMEMEMEEVHIDRQSDYQEGQQGEGDEEEHQDSTNAHLYAAAYDSLTTTREHSQDPDHQPLPEATDAPTQPLLPIFKDGKGQPRGVEISVGERTTGQSEKKESERKKAGTLITPRDRQNRINAHKLHVLSLLAFTKIRNAWCNDEKLRDHVQGMIPEYMIAKLKAIHPKKVQEQRERVRMFDSFITELARWWVAKFRLDPNTVSSAALRQPDADIVSGILPTEGRRIDGWRVETASQRDERHRRQRRERARRDKASEREAKAKAKEKGKAKTQVDSEGPSGPLGDEEEEKPVEITLFGPGTSVRPVYLVLLPPAEKISSPEDLLLRAKARSGSRETSAQLFCAMCRSIGVPARLVISPQPLPWSVGASKLANTAPPTNKLDSKLKGTSKLPERPASRHQRRKPIDEFTSDDDEGIIDIASYSPSTPPKRTPASSVLGSSASPSRRRLSSSRAPSAKSSLSRKRAVTNDVITIDSDSEAESILSSRDRGRRTAEIPGTLKDSSEPSSAKSAAGNRSASVGGSDEGNDYRPAKWRKLEAPLPVAHKPRLRAHRPRALKPSEVAGADSDVDPVDLQAPPTMWVEVFSKPFQKWVTVDPVRGIVRATGSRLMEPSPTDRQNKLVYVVAFEEDGYARDVTARYTKTLNSRVARLRPPSRSKTEEDWWQKVVRAMHRPQRLDRDAMEDAELNDNMNREPMPTSVAGFKDHPVYFLEKHLKRDEVVFPKNKVATFQGQPVYSRSNVLSLRSARQWFNEGRVVKEGQQALKWVKTRGYTIANKRAEEQARAEGGETPNEGLYAKFQTELYVAPPVVDGKVPTNAFGNIDLFVPSMLPAGAVHIPHNGSAKVAKKLGIHFAEAITGFEFRKHRSMPRITGIVVAAEFEDTILDAYWASEHAAAEKENTKRQERAIKHWKKLLNSLRIARRIQEQYGTKAGEKAEGSHAEDENEPADGMLQEPGGFVAEEGAVGYGDGDGDDRADAGGREESEPVQTRKNKVLPDRFGTDDGRGKMVVDEEGKVEEPETSLDIDPKAWMGNDPQGWREESTKVVDERDPATNPSRKIVSLVDLAHSEDGGGSQRSKGTRRIRVKPPSRQSQVTIESDPKPNGLRRSQRVRRTIRTEDQGGELDPLDRQDGMQPSSSDGR</sequence>
<evidence type="ECO:0000313" key="2">
    <source>
        <dbReference type="Proteomes" id="UP000245626"/>
    </source>
</evidence>
<name>A0ACD0NX10_9BASI</name>
<organism evidence="1 2">
    <name type="scientific">Violaceomyces palustris</name>
    <dbReference type="NCBI Taxonomy" id="1673888"/>
    <lineage>
        <taxon>Eukaryota</taxon>
        <taxon>Fungi</taxon>
        <taxon>Dikarya</taxon>
        <taxon>Basidiomycota</taxon>
        <taxon>Ustilaginomycotina</taxon>
        <taxon>Ustilaginomycetes</taxon>
        <taxon>Violaceomycetales</taxon>
        <taxon>Violaceomycetaceae</taxon>
        <taxon>Violaceomyces</taxon>
    </lineage>
</organism>